<keyword evidence="3" id="KW-1185">Reference proteome</keyword>
<evidence type="ECO:0000256" key="1">
    <source>
        <dbReference type="SAM" id="SignalP"/>
    </source>
</evidence>
<dbReference type="EMBL" id="JAGTJR010000042">
    <property type="protein sequence ID" value="KAH7031988.1"/>
    <property type="molecule type" value="Genomic_DNA"/>
</dbReference>
<protein>
    <submittedName>
        <fullName evidence="2">Uncharacterized protein</fullName>
    </submittedName>
</protein>
<accession>A0ABQ8FZN2</accession>
<name>A0ABQ8FZN2_9PEZI</name>
<dbReference type="Proteomes" id="UP000774617">
    <property type="component" value="Unassembled WGS sequence"/>
</dbReference>
<evidence type="ECO:0000313" key="3">
    <source>
        <dbReference type="Proteomes" id="UP000774617"/>
    </source>
</evidence>
<keyword evidence="1" id="KW-0732">Signal</keyword>
<organism evidence="2 3">
    <name type="scientific">Macrophomina phaseolina</name>
    <dbReference type="NCBI Taxonomy" id="35725"/>
    <lineage>
        <taxon>Eukaryota</taxon>
        <taxon>Fungi</taxon>
        <taxon>Dikarya</taxon>
        <taxon>Ascomycota</taxon>
        <taxon>Pezizomycotina</taxon>
        <taxon>Dothideomycetes</taxon>
        <taxon>Dothideomycetes incertae sedis</taxon>
        <taxon>Botryosphaeriales</taxon>
        <taxon>Botryosphaeriaceae</taxon>
        <taxon>Macrophomina</taxon>
    </lineage>
</organism>
<sequence length="229" mass="24735">MAFSKILTSFIFLLTTGAAMPVSPGAKTGTSINPAQVLSRRAIPPNQRCNLSQHWDGRYCDGSVSPRSWFDECTDGDGDIYFRYSECPPNTVCMETEDNDGHDNIHCIERPGSQSESSSDRQSGVYRVSAGASGQRIISVPLAQPINGATVAAHLEGTGQNFVAAANRALVGTLRGTTTEPCEYNASHRECEPVGLHNFRRGAVIDFTFGVTDGQEFDLIYAILGRNPS</sequence>
<comment type="caution">
    <text evidence="2">The sequence shown here is derived from an EMBL/GenBank/DDBJ whole genome shotgun (WGS) entry which is preliminary data.</text>
</comment>
<gene>
    <name evidence="2" type="ORF">B0J12DRAFT_681288</name>
</gene>
<reference evidence="2 3" key="1">
    <citation type="journal article" date="2021" name="Nat. Commun.">
        <title>Genetic determinants of endophytism in the Arabidopsis root mycobiome.</title>
        <authorList>
            <person name="Mesny F."/>
            <person name="Miyauchi S."/>
            <person name="Thiergart T."/>
            <person name="Pickel B."/>
            <person name="Atanasova L."/>
            <person name="Karlsson M."/>
            <person name="Huettel B."/>
            <person name="Barry K.W."/>
            <person name="Haridas S."/>
            <person name="Chen C."/>
            <person name="Bauer D."/>
            <person name="Andreopoulos W."/>
            <person name="Pangilinan J."/>
            <person name="LaButti K."/>
            <person name="Riley R."/>
            <person name="Lipzen A."/>
            <person name="Clum A."/>
            <person name="Drula E."/>
            <person name="Henrissat B."/>
            <person name="Kohler A."/>
            <person name="Grigoriev I.V."/>
            <person name="Martin F.M."/>
            <person name="Hacquard S."/>
        </authorList>
    </citation>
    <scope>NUCLEOTIDE SEQUENCE [LARGE SCALE GENOMIC DNA]</scope>
    <source>
        <strain evidence="2 3">MPI-SDFR-AT-0080</strain>
    </source>
</reference>
<proteinExistence type="predicted"/>
<feature type="signal peptide" evidence="1">
    <location>
        <begin position="1"/>
        <end position="19"/>
    </location>
</feature>
<evidence type="ECO:0000313" key="2">
    <source>
        <dbReference type="EMBL" id="KAH7031988.1"/>
    </source>
</evidence>
<feature type="chain" id="PRO_5045561179" evidence="1">
    <location>
        <begin position="20"/>
        <end position="229"/>
    </location>
</feature>